<dbReference type="PANTHER" id="PTHR47534">
    <property type="entry name" value="YALI0E05731P"/>
    <property type="match status" value="1"/>
</dbReference>
<dbReference type="PANTHER" id="PTHR47534:SF3">
    <property type="entry name" value="ALCOHOL DEHYDROGENASE-LIKE C-TERMINAL DOMAIN-CONTAINING PROTEIN"/>
    <property type="match status" value="1"/>
</dbReference>
<dbReference type="GO" id="GO:0016491">
    <property type="term" value="F:oxidoreductase activity"/>
    <property type="evidence" value="ECO:0007669"/>
    <property type="project" value="UniProtKB-KW"/>
</dbReference>
<dbReference type="AlphaFoldDB" id="A0A2T2NPW8"/>
<dbReference type="Proteomes" id="UP000240883">
    <property type="component" value="Unassembled WGS sequence"/>
</dbReference>
<evidence type="ECO:0000313" key="2">
    <source>
        <dbReference type="EMBL" id="PSN67485.1"/>
    </source>
</evidence>
<accession>A0A2T2NPW8</accession>
<dbReference type="Pfam" id="PF00106">
    <property type="entry name" value="adh_short"/>
    <property type="match status" value="1"/>
</dbReference>
<sequence>MSYLESIRASNALITEENVPKTAVFVGGTDGIGKAALKALVSKGFPIKVYIVGRNEANHQALLEDLHELNPKATLIYVEGQISLIADSARLAKQIAAQEEKIDLLFLSAGYLPFNGRKETVEGLEASQVVSYYSHIVFITLLLPQLRATAKASASARVVNILAAGQESTDIFLDDLTLKEPGHFNIPKYAIHAATTVTLTLKRISEEPENSDVVFIHAHPGMVSTDLFMKSWEGKFDASHVPSHPPGDFVLSSPEESGERCVYLITSAEYGGKGVAIPNGRQAARTLGHGARGSLFSIDDKNQSLQQDSMLAKFEAMGAPQKIWDHTFEAIRTYSK</sequence>
<dbReference type="InterPro" id="IPR052228">
    <property type="entry name" value="Sec_Metab_Biosynth_Oxidored"/>
</dbReference>
<reference evidence="2 3" key="1">
    <citation type="journal article" date="2018" name="Front. Microbiol.">
        <title>Genome-Wide Analysis of Corynespora cassiicola Leaf Fall Disease Putative Effectors.</title>
        <authorList>
            <person name="Lopez D."/>
            <person name="Ribeiro S."/>
            <person name="Label P."/>
            <person name="Fumanal B."/>
            <person name="Venisse J.S."/>
            <person name="Kohler A."/>
            <person name="de Oliveira R.R."/>
            <person name="Labutti K."/>
            <person name="Lipzen A."/>
            <person name="Lail K."/>
            <person name="Bauer D."/>
            <person name="Ohm R.A."/>
            <person name="Barry K.W."/>
            <person name="Spatafora J."/>
            <person name="Grigoriev I.V."/>
            <person name="Martin F.M."/>
            <person name="Pujade-Renaud V."/>
        </authorList>
    </citation>
    <scope>NUCLEOTIDE SEQUENCE [LARGE SCALE GENOMIC DNA]</scope>
    <source>
        <strain evidence="2 3">Philippines</strain>
    </source>
</reference>
<evidence type="ECO:0000256" key="1">
    <source>
        <dbReference type="ARBA" id="ARBA00023002"/>
    </source>
</evidence>
<dbReference type="EMBL" id="KZ678135">
    <property type="protein sequence ID" value="PSN67485.1"/>
    <property type="molecule type" value="Genomic_DNA"/>
</dbReference>
<dbReference type="SUPFAM" id="SSF51735">
    <property type="entry name" value="NAD(P)-binding Rossmann-fold domains"/>
    <property type="match status" value="1"/>
</dbReference>
<organism evidence="2 3">
    <name type="scientific">Corynespora cassiicola Philippines</name>
    <dbReference type="NCBI Taxonomy" id="1448308"/>
    <lineage>
        <taxon>Eukaryota</taxon>
        <taxon>Fungi</taxon>
        <taxon>Dikarya</taxon>
        <taxon>Ascomycota</taxon>
        <taxon>Pezizomycotina</taxon>
        <taxon>Dothideomycetes</taxon>
        <taxon>Pleosporomycetidae</taxon>
        <taxon>Pleosporales</taxon>
        <taxon>Corynesporascaceae</taxon>
        <taxon>Corynespora</taxon>
    </lineage>
</organism>
<keyword evidence="1" id="KW-0560">Oxidoreductase</keyword>
<protein>
    <submittedName>
        <fullName evidence="2">NAD(P)-binding protein</fullName>
    </submittedName>
</protein>
<dbReference type="OrthoDB" id="2898509at2759"/>
<dbReference type="InterPro" id="IPR002347">
    <property type="entry name" value="SDR_fam"/>
</dbReference>
<evidence type="ECO:0000313" key="3">
    <source>
        <dbReference type="Proteomes" id="UP000240883"/>
    </source>
</evidence>
<dbReference type="InterPro" id="IPR036291">
    <property type="entry name" value="NAD(P)-bd_dom_sf"/>
</dbReference>
<gene>
    <name evidence="2" type="ORF">BS50DRAFT_667984</name>
</gene>
<proteinExistence type="predicted"/>
<keyword evidence="3" id="KW-1185">Reference proteome</keyword>
<dbReference type="Gene3D" id="3.40.50.720">
    <property type="entry name" value="NAD(P)-binding Rossmann-like Domain"/>
    <property type="match status" value="1"/>
</dbReference>
<name>A0A2T2NPW8_CORCC</name>
<dbReference type="STRING" id="1448308.A0A2T2NPW8"/>